<sequence>MSFSPGELKTWLNVTRAFAETENFNKLARIHGDNTQRIHGIDLFLPWHRRFLTIYEEELLKFNPNVILPYIDWPDYSSEPHKHPVLQSNMYGGNGDKNNGWCLTNGAFANLQITAPNRKCLQRRYNRNGNTELSSFSSKEEVQSKIDSNDRYTDFRKAIEGNPHNLPHVYIADSQFDIYQVYSPSDPLFYLHHTFIDNMWYQWQSKKESRFSEYSYDSRNGRKSDQLVYLGGTVGDVLDPRTGSSCYKYEPWGIDLMMALESSPVLENDQNSTTQEENSRSMSLSSQRKSVWDRIRAIPFDKKSDKISNGKQLHRRSTKCLIPKPGKMSPEALKMMNMDPEEYEANRIFSVKVIDILNDNPDYIPAKGC</sequence>
<dbReference type="Proteomes" id="UP000070444">
    <property type="component" value="Unassembled WGS sequence"/>
</dbReference>
<feature type="domain" description="Tyrosinase copper-binding" evidence="4">
    <location>
        <begin position="39"/>
        <end position="56"/>
    </location>
</feature>
<evidence type="ECO:0000256" key="1">
    <source>
        <dbReference type="ARBA" id="ARBA00022723"/>
    </source>
</evidence>
<keyword evidence="2" id="KW-0186">Copper</keyword>
<feature type="domain" description="Tyrosinase copper-binding" evidence="5">
    <location>
        <begin position="186"/>
        <end position="197"/>
    </location>
</feature>
<dbReference type="GO" id="GO:0016491">
    <property type="term" value="F:oxidoreductase activity"/>
    <property type="evidence" value="ECO:0007669"/>
    <property type="project" value="InterPro"/>
</dbReference>
<dbReference type="Gene3D" id="1.10.1280.10">
    <property type="entry name" value="Di-copper center containing domain from catechol oxidase"/>
    <property type="match status" value="1"/>
</dbReference>
<dbReference type="PRINTS" id="PR00092">
    <property type="entry name" value="TYROSINASE"/>
</dbReference>
<dbReference type="EMBL" id="KQ964435">
    <property type="protein sequence ID" value="KXN73525.1"/>
    <property type="molecule type" value="Genomic_DNA"/>
</dbReference>
<evidence type="ECO:0000259" key="4">
    <source>
        <dbReference type="PROSITE" id="PS00497"/>
    </source>
</evidence>
<evidence type="ECO:0000259" key="5">
    <source>
        <dbReference type="PROSITE" id="PS00498"/>
    </source>
</evidence>
<dbReference type="InterPro" id="IPR008922">
    <property type="entry name" value="Di-copper_centre_dom_sf"/>
</dbReference>
<dbReference type="SUPFAM" id="SSF48056">
    <property type="entry name" value="Di-copper centre-containing domain"/>
    <property type="match status" value="1"/>
</dbReference>
<protein>
    <submittedName>
        <fullName evidence="6">Di-copper centre-containing protein</fullName>
    </submittedName>
</protein>
<dbReference type="PROSITE" id="PS00497">
    <property type="entry name" value="TYROSINASE_1"/>
    <property type="match status" value="1"/>
</dbReference>
<dbReference type="PANTHER" id="PTHR11474:SF126">
    <property type="entry name" value="TYROSINASE-LIKE PROTEIN TYR-1-RELATED"/>
    <property type="match status" value="1"/>
</dbReference>
<evidence type="ECO:0000313" key="7">
    <source>
        <dbReference type="Proteomes" id="UP000070444"/>
    </source>
</evidence>
<dbReference type="PROSITE" id="PS00498">
    <property type="entry name" value="TYROSINASE_2"/>
    <property type="match status" value="1"/>
</dbReference>
<dbReference type="InterPro" id="IPR050316">
    <property type="entry name" value="Tyrosinase/Hemocyanin"/>
</dbReference>
<proteinExistence type="predicted"/>
<organism evidence="6 7">
    <name type="scientific">Conidiobolus coronatus (strain ATCC 28846 / CBS 209.66 / NRRL 28638)</name>
    <name type="common">Delacroixia coronata</name>
    <dbReference type="NCBI Taxonomy" id="796925"/>
    <lineage>
        <taxon>Eukaryota</taxon>
        <taxon>Fungi</taxon>
        <taxon>Fungi incertae sedis</taxon>
        <taxon>Zoopagomycota</taxon>
        <taxon>Entomophthoromycotina</taxon>
        <taxon>Entomophthoromycetes</taxon>
        <taxon>Entomophthorales</taxon>
        <taxon>Ancylistaceae</taxon>
        <taxon>Conidiobolus</taxon>
    </lineage>
</organism>
<dbReference type="PANTHER" id="PTHR11474">
    <property type="entry name" value="TYROSINASE FAMILY MEMBER"/>
    <property type="match status" value="1"/>
</dbReference>
<keyword evidence="7" id="KW-1185">Reference proteome</keyword>
<reference evidence="6 7" key="1">
    <citation type="journal article" date="2015" name="Genome Biol. Evol.">
        <title>Phylogenomic analyses indicate that early fungi evolved digesting cell walls of algal ancestors of land plants.</title>
        <authorList>
            <person name="Chang Y."/>
            <person name="Wang S."/>
            <person name="Sekimoto S."/>
            <person name="Aerts A.L."/>
            <person name="Choi C."/>
            <person name="Clum A."/>
            <person name="LaButti K.M."/>
            <person name="Lindquist E.A."/>
            <person name="Yee Ngan C."/>
            <person name="Ohm R.A."/>
            <person name="Salamov A.A."/>
            <person name="Grigoriev I.V."/>
            <person name="Spatafora J.W."/>
            <person name="Berbee M.L."/>
        </authorList>
    </citation>
    <scope>NUCLEOTIDE SEQUENCE [LARGE SCALE GENOMIC DNA]</scope>
    <source>
        <strain evidence="6 7">NRRL 28638</strain>
    </source>
</reference>
<evidence type="ECO:0000313" key="6">
    <source>
        <dbReference type="EMBL" id="KXN73525.1"/>
    </source>
</evidence>
<name>A0A137PEX7_CONC2</name>
<evidence type="ECO:0000256" key="3">
    <source>
        <dbReference type="SAM" id="MobiDB-lite"/>
    </source>
</evidence>
<dbReference type="AlphaFoldDB" id="A0A137PEX7"/>
<dbReference type="Pfam" id="PF00264">
    <property type="entry name" value="Tyrosinase"/>
    <property type="match status" value="1"/>
</dbReference>
<keyword evidence="1" id="KW-0479">Metal-binding</keyword>
<evidence type="ECO:0000256" key="2">
    <source>
        <dbReference type="ARBA" id="ARBA00023008"/>
    </source>
</evidence>
<accession>A0A137PEX7</accession>
<dbReference type="STRING" id="796925.A0A137PEX7"/>
<dbReference type="InterPro" id="IPR002227">
    <property type="entry name" value="Tyrosinase_Cu-bd"/>
</dbReference>
<dbReference type="GO" id="GO:0046872">
    <property type="term" value="F:metal ion binding"/>
    <property type="evidence" value="ECO:0007669"/>
    <property type="project" value="UniProtKB-KW"/>
</dbReference>
<dbReference type="OrthoDB" id="6132182at2759"/>
<feature type="region of interest" description="Disordered" evidence="3">
    <location>
        <begin position="266"/>
        <end position="285"/>
    </location>
</feature>
<gene>
    <name evidence="6" type="ORF">CONCODRAFT_3483</name>
</gene>